<name>L7C783_RHOBT</name>
<comment type="caution">
    <text evidence="1">The sequence shown here is derived from an EMBL/GenBank/DDBJ whole genome shotgun (WGS) entry which is preliminary data.</text>
</comment>
<evidence type="ECO:0000313" key="1">
    <source>
        <dbReference type="EMBL" id="ELP29527.1"/>
    </source>
</evidence>
<protein>
    <submittedName>
        <fullName evidence="1">Uncharacterized protein</fullName>
    </submittedName>
</protein>
<dbReference type="Proteomes" id="UP000010959">
    <property type="component" value="Unassembled WGS sequence"/>
</dbReference>
<dbReference type="AlphaFoldDB" id="L7C783"/>
<gene>
    <name evidence="1" type="ORF">RBSWK_06604</name>
</gene>
<organism evidence="1 2">
    <name type="scientific">Rhodopirellula baltica SWK14</name>
    <dbReference type="NCBI Taxonomy" id="993516"/>
    <lineage>
        <taxon>Bacteria</taxon>
        <taxon>Pseudomonadati</taxon>
        <taxon>Planctomycetota</taxon>
        <taxon>Planctomycetia</taxon>
        <taxon>Pirellulales</taxon>
        <taxon>Pirellulaceae</taxon>
        <taxon>Rhodopirellula</taxon>
    </lineage>
</organism>
<sequence length="47" mass="5660">MKLRFHHRWLGQIESLQVPHQKQSPLLLIATDRIHFRREPDDSISND</sequence>
<reference evidence="1 2" key="1">
    <citation type="journal article" date="2013" name="Mar. Genomics">
        <title>Expression of sulfatases in Rhodopirellula baltica and the diversity of sulfatases in the genus Rhodopirellula.</title>
        <authorList>
            <person name="Wegner C.E."/>
            <person name="Richter-Heitmann T."/>
            <person name="Klindworth A."/>
            <person name="Klockow C."/>
            <person name="Richter M."/>
            <person name="Achstetter T."/>
            <person name="Glockner F.O."/>
            <person name="Harder J."/>
        </authorList>
    </citation>
    <scope>NUCLEOTIDE SEQUENCE [LARGE SCALE GENOMIC DNA]</scope>
    <source>
        <strain evidence="1 2">SWK14</strain>
    </source>
</reference>
<evidence type="ECO:0000313" key="2">
    <source>
        <dbReference type="Proteomes" id="UP000010959"/>
    </source>
</evidence>
<dbReference type="EMBL" id="AMWG01000188">
    <property type="protein sequence ID" value="ELP29527.1"/>
    <property type="molecule type" value="Genomic_DNA"/>
</dbReference>
<accession>L7C783</accession>
<proteinExistence type="predicted"/>